<comment type="similarity">
    <text evidence="1">Belongs to the AB hydrolase superfamily. AB hydrolase 4 family.</text>
</comment>
<dbReference type="Gene3D" id="3.40.50.1820">
    <property type="entry name" value="alpha/beta hydrolase"/>
    <property type="match status" value="1"/>
</dbReference>
<gene>
    <name evidence="4" type="ORF">ZOSMA_78G00940</name>
</gene>
<keyword evidence="4" id="KW-0378">Hydrolase</keyword>
<evidence type="ECO:0000313" key="5">
    <source>
        <dbReference type="Proteomes" id="UP000036987"/>
    </source>
</evidence>
<reference evidence="5" key="1">
    <citation type="journal article" date="2016" name="Nature">
        <title>The genome of the seagrass Zostera marina reveals angiosperm adaptation to the sea.</title>
        <authorList>
            <person name="Olsen J.L."/>
            <person name="Rouze P."/>
            <person name="Verhelst B."/>
            <person name="Lin Y.-C."/>
            <person name="Bayer T."/>
            <person name="Collen J."/>
            <person name="Dattolo E."/>
            <person name="De Paoli E."/>
            <person name="Dittami S."/>
            <person name="Maumus F."/>
            <person name="Michel G."/>
            <person name="Kersting A."/>
            <person name="Lauritano C."/>
            <person name="Lohaus R."/>
            <person name="Toepel M."/>
            <person name="Tonon T."/>
            <person name="Vanneste K."/>
            <person name="Amirebrahimi M."/>
            <person name="Brakel J."/>
            <person name="Bostroem C."/>
            <person name="Chovatia M."/>
            <person name="Grimwood J."/>
            <person name="Jenkins J.W."/>
            <person name="Jueterbock A."/>
            <person name="Mraz A."/>
            <person name="Stam W.T."/>
            <person name="Tice H."/>
            <person name="Bornberg-Bauer E."/>
            <person name="Green P.J."/>
            <person name="Pearson G.A."/>
            <person name="Procaccini G."/>
            <person name="Duarte C.M."/>
            <person name="Schmutz J."/>
            <person name="Reusch T.B.H."/>
            <person name="Van de Peer Y."/>
        </authorList>
    </citation>
    <scope>NUCLEOTIDE SEQUENCE [LARGE SCALE GENOMIC DNA]</scope>
    <source>
        <strain evidence="5">cv. Finnish</strain>
    </source>
</reference>
<evidence type="ECO:0000259" key="3">
    <source>
        <dbReference type="Pfam" id="PF12146"/>
    </source>
</evidence>
<keyword evidence="2" id="KW-0812">Transmembrane</keyword>
<dbReference type="GO" id="GO:0034338">
    <property type="term" value="F:short-chain carboxylesterase activity"/>
    <property type="evidence" value="ECO:0000318"/>
    <property type="project" value="GO_Central"/>
</dbReference>
<dbReference type="GO" id="GO:0047372">
    <property type="term" value="F:monoacylglycerol lipase activity"/>
    <property type="evidence" value="ECO:0000318"/>
    <property type="project" value="GO_Central"/>
</dbReference>
<dbReference type="PANTHER" id="PTHR10794">
    <property type="entry name" value="ABHYDROLASE DOMAIN-CONTAINING PROTEIN"/>
    <property type="match status" value="1"/>
</dbReference>
<keyword evidence="2" id="KW-0472">Membrane</keyword>
<dbReference type="EMBL" id="LFYR01001962">
    <property type="protein sequence ID" value="KMZ58323.1"/>
    <property type="molecule type" value="Genomic_DNA"/>
</dbReference>
<keyword evidence="2" id="KW-1133">Transmembrane helix</keyword>
<feature type="transmembrane region" description="Helical" evidence="2">
    <location>
        <begin position="522"/>
        <end position="545"/>
    </location>
</feature>
<dbReference type="OMA" id="NFVEFHF"/>
<dbReference type="Proteomes" id="UP000036987">
    <property type="component" value="Unassembled WGS sequence"/>
</dbReference>
<organism evidence="4 5">
    <name type="scientific">Zostera marina</name>
    <name type="common">Eelgrass</name>
    <dbReference type="NCBI Taxonomy" id="29655"/>
    <lineage>
        <taxon>Eukaryota</taxon>
        <taxon>Viridiplantae</taxon>
        <taxon>Streptophyta</taxon>
        <taxon>Embryophyta</taxon>
        <taxon>Tracheophyta</taxon>
        <taxon>Spermatophyta</taxon>
        <taxon>Magnoliopsida</taxon>
        <taxon>Liliopsida</taxon>
        <taxon>Zosteraceae</taxon>
        <taxon>Zostera</taxon>
    </lineage>
</organism>
<dbReference type="AlphaFoldDB" id="A0A0K9NNY1"/>
<accession>A0A0K9NNY1</accession>
<dbReference type="InterPro" id="IPR022742">
    <property type="entry name" value="Hydrolase_4"/>
</dbReference>
<dbReference type="InterPro" id="IPR050960">
    <property type="entry name" value="AB_hydrolase_4_sf"/>
</dbReference>
<feature type="domain" description="Serine aminopeptidase S33" evidence="3">
    <location>
        <begin position="150"/>
        <end position="361"/>
    </location>
</feature>
<dbReference type="STRING" id="29655.A0A0K9NNY1"/>
<evidence type="ECO:0000256" key="2">
    <source>
        <dbReference type="SAM" id="Phobius"/>
    </source>
</evidence>
<dbReference type="InterPro" id="IPR029058">
    <property type="entry name" value="AB_hydrolase_fold"/>
</dbReference>
<dbReference type="GO" id="GO:0006629">
    <property type="term" value="P:lipid metabolic process"/>
    <property type="evidence" value="ECO:0000318"/>
    <property type="project" value="GO_Central"/>
</dbReference>
<protein>
    <submittedName>
        <fullName evidence="4">Abhydrolase domain-containing protein</fullName>
    </submittedName>
</protein>
<comment type="caution">
    <text evidence="4">The sequence shown here is derived from an EMBL/GenBank/DDBJ whole genome shotgun (WGS) entry which is preliminary data.</text>
</comment>
<evidence type="ECO:0000313" key="4">
    <source>
        <dbReference type="EMBL" id="KMZ58323.1"/>
    </source>
</evidence>
<dbReference type="SUPFAM" id="SSF53474">
    <property type="entry name" value="alpha/beta-Hydrolases"/>
    <property type="match status" value="1"/>
</dbReference>
<proteinExistence type="inferred from homology"/>
<dbReference type="OrthoDB" id="247542at2759"/>
<dbReference type="FunFam" id="3.40.50.1820:FF:000071">
    <property type="entry name" value="Embryogenesis-associated protein EMB8"/>
    <property type="match status" value="1"/>
</dbReference>
<dbReference type="PANTHER" id="PTHR10794:SF63">
    <property type="entry name" value="ALPHA_BETA HYDROLASE 1, ISOFORM A"/>
    <property type="match status" value="1"/>
</dbReference>
<keyword evidence="5" id="KW-1185">Reference proteome</keyword>
<dbReference type="Pfam" id="PF12146">
    <property type="entry name" value="Hydrolase_4"/>
    <property type="match status" value="1"/>
</dbReference>
<sequence length="561" mass="62930">MAEISRMIPILIELLSTIPLSNYILASGIIFLTLLYNFLEWHIAGDILRGFQGDKVCLTFNEASEIYHNVASKCRWLHSRYRVTPWLSSPHFQTAFINFLGNPPIFQYRREIFHVDDGGIIALDWLLASDVGEGRSNAKEGISKEDIIPIVVVIPGLTSDSASPYLKHLVYKVAQEGWNVVVSNHRGLGGISITSDYLYNAGWTEDFRVVINHLHQQYPTTPLFAIGTSIGANVLVKYLGEEGENTPISGAASVCSPWDLLICDRFITRKFMQRLYNTALTIGLKGYAKLHQSLFTRLADWDGIKRSRSVRDFDNYATCRVAKYETVDKYYRCCSSAHFVENVSVPLLCISALDDPLCTSEAIPWDECRGNKNIVLATTIHGGHLAFFQGIAANKLWWVGAVDEFLRVLHASPHMHGKRKEEDNSLHSSINGMEAGIFPDIGDGESINNLVNLSGSQVSTTEQEARISDDQTQLSIVAPGKDQYPADEQVQTDKTDMKIIRKMVGPMKKTLNQLSRKTSNSIWILAYIAIVTTWPFAGFIFSFIFKKKFKNILPKSVSHNQ</sequence>
<name>A0A0K9NNY1_ZOSMR</name>
<evidence type="ECO:0000256" key="1">
    <source>
        <dbReference type="ARBA" id="ARBA00010884"/>
    </source>
</evidence>
<feature type="transmembrane region" description="Helical" evidence="2">
    <location>
        <begin position="20"/>
        <end position="39"/>
    </location>
</feature>